<proteinExistence type="inferred from homology"/>
<keyword evidence="2" id="KW-0805">Transcription regulation</keyword>
<dbReference type="Gene3D" id="1.10.10.10">
    <property type="entry name" value="Winged helix-like DNA-binding domain superfamily/Winged helix DNA-binding domain"/>
    <property type="match status" value="1"/>
</dbReference>
<dbReference type="GO" id="GO:0000976">
    <property type="term" value="F:transcription cis-regulatory region binding"/>
    <property type="evidence" value="ECO:0007669"/>
    <property type="project" value="TreeGrafter"/>
</dbReference>
<accession>A0A1J5RHH6</accession>
<comment type="similarity">
    <text evidence="1">Belongs to the LysR transcriptional regulatory family.</text>
</comment>
<evidence type="ECO:0000313" key="6">
    <source>
        <dbReference type="EMBL" id="OIQ95568.1"/>
    </source>
</evidence>
<evidence type="ECO:0000256" key="4">
    <source>
        <dbReference type="ARBA" id="ARBA00023163"/>
    </source>
</evidence>
<protein>
    <submittedName>
        <fullName evidence="6">HTH-type transcriptional activator CmpR</fullName>
    </submittedName>
</protein>
<comment type="caution">
    <text evidence="6">The sequence shown here is derived from an EMBL/GenBank/DDBJ whole genome shotgun (WGS) entry which is preliminary data.</text>
</comment>
<keyword evidence="3" id="KW-0238">DNA-binding</keyword>
<organism evidence="6">
    <name type="scientific">mine drainage metagenome</name>
    <dbReference type="NCBI Taxonomy" id="410659"/>
    <lineage>
        <taxon>unclassified sequences</taxon>
        <taxon>metagenomes</taxon>
        <taxon>ecological metagenomes</taxon>
    </lineage>
</organism>
<reference evidence="6" key="1">
    <citation type="submission" date="2016-10" db="EMBL/GenBank/DDBJ databases">
        <title>Sequence of Gallionella enrichment culture.</title>
        <authorList>
            <person name="Poehlein A."/>
            <person name="Muehling M."/>
            <person name="Daniel R."/>
        </authorList>
    </citation>
    <scope>NUCLEOTIDE SEQUENCE</scope>
</reference>
<evidence type="ECO:0000256" key="1">
    <source>
        <dbReference type="ARBA" id="ARBA00009437"/>
    </source>
</evidence>
<dbReference type="InterPro" id="IPR036388">
    <property type="entry name" value="WH-like_DNA-bd_sf"/>
</dbReference>
<dbReference type="InterPro" id="IPR005119">
    <property type="entry name" value="LysR_subst-bd"/>
</dbReference>
<dbReference type="InterPro" id="IPR036390">
    <property type="entry name" value="WH_DNA-bd_sf"/>
</dbReference>
<name>A0A1J5RHH6_9ZZZZ</name>
<dbReference type="EMBL" id="MLJW01000164">
    <property type="protein sequence ID" value="OIQ95568.1"/>
    <property type="molecule type" value="Genomic_DNA"/>
</dbReference>
<dbReference type="Pfam" id="PF00126">
    <property type="entry name" value="HTH_1"/>
    <property type="match status" value="1"/>
</dbReference>
<keyword evidence="4" id="KW-0804">Transcription</keyword>
<dbReference type="AlphaFoldDB" id="A0A1J5RHH6"/>
<dbReference type="Gene3D" id="3.40.190.10">
    <property type="entry name" value="Periplasmic binding protein-like II"/>
    <property type="match status" value="2"/>
</dbReference>
<sequence>MSLTLRQLEVFVAVARSGSLAEAAARVNLSAPAASVALRNLETLSGGPLFIRAGRGLRLNDRGRRLLVGAEGLVTGAREWLDSARGGPDSLSGQLRLGCSMTIGNYCMPALLARFRTQMPAVSILMRITNSGEVAAGLREGTVDLGLVESEEIPADLDAEHWADDLMVVVAPAGHPLSKRGLLSPRDLAGQHWLIREPGSGTLGVTRALLAKIPGVAGTTEWASVEALMRGVENGMGLAVLSSHAVEDKLASGSLVALPMRRAIRRHFYLLTYPGQHASTLASAFRTWLRHNRPERRPSPKPPGAAPV</sequence>
<dbReference type="InterPro" id="IPR000847">
    <property type="entry name" value="LysR_HTH_N"/>
</dbReference>
<dbReference type="SUPFAM" id="SSF46785">
    <property type="entry name" value="Winged helix' DNA-binding domain"/>
    <property type="match status" value="1"/>
</dbReference>
<dbReference type="GO" id="GO:0003700">
    <property type="term" value="F:DNA-binding transcription factor activity"/>
    <property type="evidence" value="ECO:0007669"/>
    <property type="project" value="InterPro"/>
</dbReference>
<dbReference type="Pfam" id="PF03466">
    <property type="entry name" value="LysR_substrate"/>
    <property type="match status" value="1"/>
</dbReference>
<dbReference type="PANTHER" id="PTHR30126:SF94">
    <property type="entry name" value="LYSR FAMILY TRANSCRIPTIONAL REGULATOR"/>
    <property type="match status" value="1"/>
</dbReference>
<evidence type="ECO:0000256" key="3">
    <source>
        <dbReference type="ARBA" id="ARBA00023125"/>
    </source>
</evidence>
<dbReference type="PROSITE" id="PS50931">
    <property type="entry name" value="HTH_LYSR"/>
    <property type="match status" value="1"/>
</dbReference>
<dbReference type="SUPFAM" id="SSF53850">
    <property type="entry name" value="Periplasmic binding protein-like II"/>
    <property type="match status" value="1"/>
</dbReference>
<feature type="domain" description="HTH lysR-type" evidence="5">
    <location>
        <begin position="3"/>
        <end position="60"/>
    </location>
</feature>
<dbReference type="PANTHER" id="PTHR30126">
    <property type="entry name" value="HTH-TYPE TRANSCRIPTIONAL REGULATOR"/>
    <property type="match status" value="1"/>
</dbReference>
<evidence type="ECO:0000256" key="2">
    <source>
        <dbReference type="ARBA" id="ARBA00023015"/>
    </source>
</evidence>
<gene>
    <name evidence="6" type="primary">cmpR_21</name>
    <name evidence="6" type="ORF">GALL_224400</name>
</gene>
<evidence type="ECO:0000259" key="5">
    <source>
        <dbReference type="PROSITE" id="PS50931"/>
    </source>
</evidence>